<name>A0ABX7P4Y2_9BACT</name>
<proteinExistence type="predicted"/>
<dbReference type="RefSeq" id="WP_206727007.1">
    <property type="nucleotide sequence ID" value="NZ_CP071090.1"/>
</dbReference>
<organism evidence="1 2">
    <name type="scientific">Pyxidicoccus parkwayensis</name>
    <dbReference type="NCBI Taxonomy" id="2813578"/>
    <lineage>
        <taxon>Bacteria</taxon>
        <taxon>Pseudomonadati</taxon>
        <taxon>Myxococcota</taxon>
        <taxon>Myxococcia</taxon>
        <taxon>Myxococcales</taxon>
        <taxon>Cystobacterineae</taxon>
        <taxon>Myxococcaceae</taxon>
        <taxon>Pyxidicoccus</taxon>
    </lineage>
</organism>
<protein>
    <submittedName>
        <fullName evidence="1">Uncharacterized protein</fullName>
    </submittedName>
</protein>
<reference evidence="1 2" key="1">
    <citation type="submission" date="2021-02" db="EMBL/GenBank/DDBJ databases">
        <title>De Novo genome assembly of isolated myxobacteria.</title>
        <authorList>
            <person name="Stevens D.C."/>
        </authorList>
    </citation>
    <scope>NUCLEOTIDE SEQUENCE [LARGE SCALE GENOMIC DNA]</scope>
    <source>
        <strain evidence="2">SCPEA02</strain>
    </source>
</reference>
<sequence>MALRDAIPVCLYLLLGASVGEASGLEPGSPLMAPQRPATEKATPQRAQELSLTHFLESPGKEPARVKLWLQYNREARALEAGAREFLERLIQISAEAPKEIIFSHERVMLDAEALATDGELVALADARTELLARLGRTDPDFNVLEGETPPPWSPEGRVDREALTGLVFARTGRAAALPPDLDRLLVELASLDKRLGAHEQQLLPVAEEALGAVLLGLASGEATMAEVVHGLHFLKHQQRRRLDLRLQRELLLLEVARRAGCTVEDLPRATAPDAG</sequence>
<keyword evidence="2" id="KW-1185">Reference proteome</keyword>
<dbReference type="EMBL" id="CP071090">
    <property type="protein sequence ID" value="QSQ25452.1"/>
    <property type="molecule type" value="Genomic_DNA"/>
</dbReference>
<evidence type="ECO:0000313" key="2">
    <source>
        <dbReference type="Proteomes" id="UP000662747"/>
    </source>
</evidence>
<dbReference type="Proteomes" id="UP000662747">
    <property type="component" value="Chromosome"/>
</dbReference>
<accession>A0ABX7P4Y2</accession>
<evidence type="ECO:0000313" key="1">
    <source>
        <dbReference type="EMBL" id="QSQ25452.1"/>
    </source>
</evidence>
<gene>
    <name evidence="1" type="ORF">JY651_11200</name>
</gene>